<dbReference type="Gene3D" id="1.10.287.110">
    <property type="entry name" value="DnaJ domain"/>
    <property type="match status" value="1"/>
</dbReference>
<dbReference type="GO" id="GO:0042026">
    <property type="term" value="P:protein refolding"/>
    <property type="evidence" value="ECO:0007669"/>
    <property type="project" value="TreeGrafter"/>
</dbReference>
<dbReference type="PROSITE" id="PS50076">
    <property type="entry name" value="DNAJ_2"/>
    <property type="match status" value="1"/>
</dbReference>
<dbReference type="InterPro" id="IPR018253">
    <property type="entry name" value="DnaJ_domain_CS"/>
</dbReference>
<accession>A0A6J7WHB6</accession>
<reference evidence="3" key="1">
    <citation type="submission" date="2020-05" db="EMBL/GenBank/DDBJ databases">
        <authorList>
            <person name="Chiriac C."/>
            <person name="Salcher M."/>
            <person name="Ghai R."/>
            <person name="Kavagutti S V."/>
        </authorList>
    </citation>
    <scope>NUCLEOTIDE SEQUENCE</scope>
</reference>
<dbReference type="SMART" id="SM00271">
    <property type="entry name" value="DnaJ"/>
    <property type="match status" value="1"/>
</dbReference>
<dbReference type="InterPro" id="IPR008971">
    <property type="entry name" value="HSP40/DnaJ_pept-bd"/>
</dbReference>
<proteinExistence type="predicted"/>
<dbReference type="PROSITE" id="PS00636">
    <property type="entry name" value="DNAJ_1"/>
    <property type="match status" value="1"/>
</dbReference>
<dbReference type="Pfam" id="PF00226">
    <property type="entry name" value="DnaJ"/>
    <property type="match status" value="1"/>
</dbReference>
<dbReference type="GO" id="GO:0051082">
    <property type="term" value="F:unfolded protein binding"/>
    <property type="evidence" value="ECO:0007669"/>
    <property type="project" value="InterPro"/>
</dbReference>
<evidence type="ECO:0000259" key="2">
    <source>
        <dbReference type="PROSITE" id="PS50076"/>
    </source>
</evidence>
<dbReference type="PANTHER" id="PTHR43096:SF52">
    <property type="entry name" value="DNAJ HOMOLOG 1, MITOCHONDRIAL-RELATED"/>
    <property type="match status" value="1"/>
</dbReference>
<dbReference type="EMBL" id="LR798243">
    <property type="protein sequence ID" value="CAB5215115.1"/>
    <property type="molecule type" value="Genomic_DNA"/>
</dbReference>
<protein>
    <submittedName>
        <fullName evidence="3">CbpA DnaJ-class molecular chaperone</fullName>
    </submittedName>
</protein>
<dbReference type="InterPro" id="IPR001623">
    <property type="entry name" value="DnaJ_domain"/>
</dbReference>
<sequence>MNYYEILGVPKEATAEDIKRAYRKLASQHHPDKGGDTRKFQEIQTAYDTLGDPGKRQQYDMGGSRSGGAGFQEFHFHSGNIDDIFRQFGFGAGFPGGDPFGQFRQQHQRRNKDLRIEIPVPLITTLEEQTKTVSIQTTNGERQTVEVKIPRGVTNSTQIKYPNLGDNLFNTLPRGDLYVHIAVHNAEGFVVNNIDLYTKVSVNCLLAIVGGPITVNGLDGRVFELTVPPGTEHGKKFRIPQQGLYRMNTVNRGDLYVEVELTVPQNLSHEQLELVRSIVNNL</sequence>
<organism evidence="3">
    <name type="scientific">uncultured Caudovirales phage</name>
    <dbReference type="NCBI Taxonomy" id="2100421"/>
    <lineage>
        <taxon>Viruses</taxon>
        <taxon>Duplodnaviria</taxon>
        <taxon>Heunggongvirae</taxon>
        <taxon>Uroviricota</taxon>
        <taxon>Caudoviricetes</taxon>
        <taxon>Peduoviridae</taxon>
        <taxon>Maltschvirus</taxon>
        <taxon>Maltschvirus maltsch</taxon>
    </lineage>
</organism>
<dbReference type="Gene3D" id="2.60.260.20">
    <property type="entry name" value="Urease metallochaperone UreE, N-terminal domain"/>
    <property type="match status" value="2"/>
</dbReference>
<dbReference type="FunFam" id="2.60.260.20:FF:000013">
    <property type="entry name" value="DnaJ subfamily B member 11"/>
    <property type="match status" value="1"/>
</dbReference>
<dbReference type="PANTHER" id="PTHR43096">
    <property type="entry name" value="DNAJ HOMOLOG 1, MITOCHONDRIAL-RELATED"/>
    <property type="match status" value="1"/>
</dbReference>
<dbReference type="InterPro" id="IPR036869">
    <property type="entry name" value="J_dom_sf"/>
</dbReference>
<evidence type="ECO:0000313" key="3">
    <source>
        <dbReference type="EMBL" id="CAB5215115.1"/>
    </source>
</evidence>
<dbReference type="SUPFAM" id="SSF49493">
    <property type="entry name" value="HSP40/DnaJ peptide-binding domain"/>
    <property type="match status" value="2"/>
</dbReference>
<keyword evidence="1" id="KW-0143">Chaperone</keyword>
<dbReference type="SUPFAM" id="SSF46565">
    <property type="entry name" value="Chaperone J-domain"/>
    <property type="match status" value="1"/>
</dbReference>
<feature type="domain" description="J" evidence="2">
    <location>
        <begin position="2"/>
        <end position="63"/>
    </location>
</feature>
<name>A0A6J7WHB6_9CAUD</name>
<dbReference type="CDD" id="cd06257">
    <property type="entry name" value="DnaJ"/>
    <property type="match status" value="1"/>
</dbReference>
<evidence type="ECO:0000256" key="1">
    <source>
        <dbReference type="ARBA" id="ARBA00023186"/>
    </source>
</evidence>
<gene>
    <name evidence="3" type="ORF">UFOVP190_401</name>
</gene>
<dbReference type="PRINTS" id="PR00625">
    <property type="entry name" value="JDOMAIN"/>
</dbReference>
<dbReference type="CDD" id="cd10747">
    <property type="entry name" value="DnaJ_C"/>
    <property type="match status" value="1"/>
</dbReference>
<dbReference type="Pfam" id="PF01556">
    <property type="entry name" value="DnaJ_C"/>
    <property type="match status" value="1"/>
</dbReference>
<dbReference type="InterPro" id="IPR002939">
    <property type="entry name" value="DnaJ_C"/>
</dbReference>